<dbReference type="PRINTS" id="PR00411">
    <property type="entry name" value="PNDRDTASEI"/>
</dbReference>
<dbReference type="PANTHER" id="PTHR22912:SF160">
    <property type="entry name" value="DIHYDROLIPOYL DEHYDROGENASE"/>
    <property type="match status" value="1"/>
</dbReference>
<dbReference type="EC" id="1.8.1.4" evidence="2 14"/>
<evidence type="ECO:0000256" key="2">
    <source>
        <dbReference type="ARBA" id="ARBA00012608"/>
    </source>
</evidence>
<keyword evidence="8" id="KW-1015">Disulfide bond</keyword>
<dbReference type="PANTHER" id="PTHR22912">
    <property type="entry name" value="DISULFIDE OXIDOREDUCTASE"/>
    <property type="match status" value="1"/>
</dbReference>
<dbReference type="InterPro" id="IPR023753">
    <property type="entry name" value="FAD/NAD-binding_dom"/>
</dbReference>
<accession>A0A1G6IVB7</accession>
<evidence type="ECO:0000256" key="12">
    <source>
        <dbReference type="PIRSR" id="PIRSR000350-3"/>
    </source>
</evidence>
<evidence type="ECO:0000259" key="16">
    <source>
        <dbReference type="Pfam" id="PF07992"/>
    </source>
</evidence>
<proteinExistence type="inferred from homology"/>
<dbReference type="PIRSF" id="PIRSF000350">
    <property type="entry name" value="Mercury_reductase_MerA"/>
    <property type="match status" value="1"/>
</dbReference>
<evidence type="ECO:0000256" key="6">
    <source>
        <dbReference type="ARBA" id="ARBA00023002"/>
    </source>
</evidence>
<dbReference type="FunFam" id="3.30.390.30:FF:000001">
    <property type="entry name" value="Dihydrolipoyl dehydrogenase"/>
    <property type="match status" value="1"/>
</dbReference>
<dbReference type="FunFam" id="3.50.50.60:FF:000001">
    <property type="entry name" value="Dihydrolipoyl dehydrogenase, mitochondrial"/>
    <property type="match status" value="1"/>
</dbReference>
<feature type="binding site" evidence="12">
    <location>
        <position position="273"/>
    </location>
    <ligand>
        <name>NAD(+)</name>
        <dbReference type="ChEBI" id="CHEBI:57540"/>
    </ligand>
</feature>
<dbReference type="STRING" id="1464122.SAMN05421737_105159"/>
<dbReference type="OrthoDB" id="9800167at2"/>
<feature type="binding site" evidence="12">
    <location>
        <position position="314"/>
    </location>
    <ligand>
        <name>FAD</name>
        <dbReference type="ChEBI" id="CHEBI:57692"/>
    </ligand>
</feature>
<sequence>MVVGDFAQEVDTLVIGAGPGGYVAAIRAAQLGQKVTLVEKGNVGGVCLNVGCIPSKALIQAGHRAHLAKSSADMGIETSDVKINFEKVQTWKDSIVQKLTGGVSALLKGNKVEVIQGEAYFSGEDSVKIMDEKNSSTYKFKHCIIATGSTPIEIPTFKYKGRVIDSTGALALKEIPKKMIVIGGGYIGIELTGVYANLGTEVVVLEGSKQILPGFEKQMAKLVEKKLKKNGVSFHTEAMAKGVEQTDEGVKVTVDVKGETKEIEADYVLVTVGRKPNTEEIGLEGIGVEMDERGLVKVDKQCRTSVKNIFAIGDIVAGPALAHKASYEAKVAAEAISGEPSEVDYLAIPAVCFSEPEIATVGYTEKEAKEAGYDVKAAKFPFAANGRALSLNDAEGFMKLVTRKSDGLIVGAQIVGPSASDMIAELGLAIEAGMTAEDVALTIHAHPSLGEITMEAAEVAMGTPIHTM</sequence>
<keyword evidence="12" id="KW-0547">Nucleotide-binding</keyword>
<dbReference type="SUPFAM" id="SSF55424">
    <property type="entry name" value="FAD/NAD-linked reductases, dimerisation (C-terminal) domain"/>
    <property type="match status" value="1"/>
</dbReference>
<evidence type="ECO:0000256" key="10">
    <source>
        <dbReference type="ARBA" id="ARBA00049187"/>
    </source>
</evidence>
<dbReference type="InterPro" id="IPR001100">
    <property type="entry name" value="Pyr_nuc-diS_OxRdtase"/>
</dbReference>
<feature type="binding site" evidence="12">
    <location>
        <begin position="147"/>
        <end position="149"/>
    </location>
    <ligand>
        <name>FAD</name>
        <dbReference type="ChEBI" id="CHEBI:57692"/>
    </ligand>
</feature>
<evidence type="ECO:0000256" key="1">
    <source>
        <dbReference type="ARBA" id="ARBA00007532"/>
    </source>
</evidence>
<dbReference type="PRINTS" id="PR00368">
    <property type="entry name" value="FADPNR"/>
</dbReference>
<dbReference type="GO" id="GO:0004148">
    <property type="term" value="F:dihydrolipoyl dehydrogenase (NADH) activity"/>
    <property type="evidence" value="ECO:0007669"/>
    <property type="project" value="UniProtKB-EC"/>
</dbReference>
<comment type="miscellaneous">
    <text evidence="14">The active site is a redox-active disulfide bond.</text>
</comment>
<keyword evidence="7 12" id="KW-0520">NAD</keyword>
<dbReference type="Gene3D" id="3.50.50.60">
    <property type="entry name" value="FAD/NAD(P)-binding domain"/>
    <property type="match status" value="2"/>
</dbReference>
<dbReference type="EMBL" id="FMYM01000005">
    <property type="protein sequence ID" value="SDC09716.1"/>
    <property type="molecule type" value="Genomic_DNA"/>
</dbReference>
<feature type="binding site" evidence="12">
    <location>
        <position position="206"/>
    </location>
    <ligand>
        <name>NAD(+)</name>
        <dbReference type="ChEBI" id="CHEBI:57540"/>
    </ligand>
</feature>
<evidence type="ECO:0000256" key="8">
    <source>
        <dbReference type="ARBA" id="ARBA00023157"/>
    </source>
</evidence>
<evidence type="ECO:0000256" key="4">
    <source>
        <dbReference type="ARBA" id="ARBA00022630"/>
    </source>
</evidence>
<dbReference type="InterPro" id="IPR050151">
    <property type="entry name" value="Class-I_Pyr_Nuc-Dis_Oxidored"/>
</dbReference>
<dbReference type="GO" id="GO:0006103">
    <property type="term" value="P:2-oxoglutarate metabolic process"/>
    <property type="evidence" value="ECO:0007669"/>
    <property type="project" value="TreeGrafter"/>
</dbReference>
<evidence type="ECO:0000259" key="15">
    <source>
        <dbReference type="Pfam" id="PF02852"/>
    </source>
</evidence>
<dbReference type="InterPro" id="IPR012999">
    <property type="entry name" value="Pyr_OxRdtase_I_AS"/>
</dbReference>
<dbReference type="PROSITE" id="PS00076">
    <property type="entry name" value="PYRIDINE_REDOX_1"/>
    <property type="match status" value="1"/>
</dbReference>
<dbReference type="Pfam" id="PF02852">
    <property type="entry name" value="Pyr_redox_dim"/>
    <property type="match status" value="1"/>
</dbReference>
<reference evidence="18" key="1">
    <citation type="submission" date="2016-09" db="EMBL/GenBank/DDBJ databases">
        <authorList>
            <person name="Varghese N."/>
            <person name="Submissions S."/>
        </authorList>
    </citation>
    <scope>NUCLEOTIDE SEQUENCE [LARGE SCALE GENOMIC DNA]</scope>
    <source>
        <strain evidence="18">25nlg</strain>
    </source>
</reference>
<evidence type="ECO:0000256" key="11">
    <source>
        <dbReference type="PIRSR" id="PIRSR000350-2"/>
    </source>
</evidence>
<feature type="disulfide bond" description="Redox-active" evidence="13">
    <location>
        <begin position="47"/>
        <end position="52"/>
    </location>
</feature>
<evidence type="ECO:0000256" key="3">
    <source>
        <dbReference type="ARBA" id="ARBA00016961"/>
    </source>
</evidence>
<evidence type="ECO:0000313" key="17">
    <source>
        <dbReference type="EMBL" id="SDC09716.1"/>
    </source>
</evidence>
<organism evidence="17 18">
    <name type="scientific">Shouchella lonarensis</name>
    <dbReference type="NCBI Taxonomy" id="1464122"/>
    <lineage>
        <taxon>Bacteria</taxon>
        <taxon>Bacillati</taxon>
        <taxon>Bacillota</taxon>
        <taxon>Bacilli</taxon>
        <taxon>Bacillales</taxon>
        <taxon>Bacillaceae</taxon>
        <taxon>Shouchella</taxon>
    </lineage>
</organism>
<evidence type="ECO:0000256" key="7">
    <source>
        <dbReference type="ARBA" id="ARBA00023027"/>
    </source>
</evidence>
<dbReference type="GO" id="GO:0050660">
    <property type="term" value="F:flavin adenine dinucleotide binding"/>
    <property type="evidence" value="ECO:0007669"/>
    <property type="project" value="InterPro"/>
</dbReference>
<dbReference type="InterPro" id="IPR016156">
    <property type="entry name" value="FAD/NAD-linked_Rdtase_dimer_sf"/>
</dbReference>
<keyword evidence="5 12" id="KW-0274">FAD</keyword>
<dbReference type="SUPFAM" id="SSF51905">
    <property type="entry name" value="FAD/NAD(P)-binding domain"/>
    <property type="match status" value="1"/>
</dbReference>
<keyword evidence="4 14" id="KW-0285">Flavoprotein</keyword>
<dbReference type="InterPro" id="IPR036188">
    <property type="entry name" value="FAD/NAD-bd_sf"/>
</dbReference>
<comment type="cofactor">
    <cofactor evidence="12 14">
        <name>FAD</name>
        <dbReference type="ChEBI" id="CHEBI:57692"/>
    </cofactor>
    <text evidence="12 14">Binds 1 FAD per subunit.</text>
</comment>
<dbReference type="RefSeq" id="WP_090775514.1">
    <property type="nucleotide sequence ID" value="NZ_FMYM01000005.1"/>
</dbReference>
<dbReference type="InterPro" id="IPR006258">
    <property type="entry name" value="Lipoamide_DH"/>
</dbReference>
<evidence type="ECO:0000256" key="13">
    <source>
        <dbReference type="PIRSR" id="PIRSR000350-4"/>
    </source>
</evidence>
<comment type="similarity">
    <text evidence="1 14">Belongs to the class-I pyridine nucleotide-disulfide oxidoreductase family.</text>
</comment>
<feature type="binding site" evidence="12">
    <location>
        <begin position="183"/>
        <end position="190"/>
    </location>
    <ligand>
        <name>NAD(+)</name>
        <dbReference type="ChEBI" id="CHEBI:57540"/>
    </ligand>
</feature>
<dbReference type="Proteomes" id="UP000242662">
    <property type="component" value="Unassembled WGS sequence"/>
</dbReference>
<feature type="domain" description="Pyridine nucleotide-disulphide oxidoreductase dimerisation" evidence="15">
    <location>
        <begin position="348"/>
        <end position="456"/>
    </location>
</feature>
<evidence type="ECO:0000313" key="18">
    <source>
        <dbReference type="Proteomes" id="UP000242662"/>
    </source>
</evidence>
<evidence type="ECO:0000256" key="14">
    <source>
        <dbReference type="RuleBase" id="RU003692"/>
    </source>
</evidence>
<name>A0A1G6IVB7_9BACI</name>
<dbReference type="Pfam" id="PF07992">
    <property type="entry name" value="Pyr_redox_2"/>
    <property type="match status" value="1"/>
</dbReference>
<feature type="domain" description="FAD/NAD(P)-binding" evidence="16">
    <location>
        <begin position="11"/>
        <end position="329"/>
    </location>
</feature>
<dbReference type="AlphaFoldDB" id="A0A1G6IVB7"/>
<feature type="binding site" evidence="12">
    <location>
        <position position="56"/>
    </location>
    <ligand>
        <name>FAD</name>
        <dbReference type="ChEBI" id="CHEBI:57692"/>
    </ligand>
</feature>
<keyword evidence="9 14" id="KW-0676">Redox-active center</keyword>
<gene>
    <name evidence="17" type="ORF">SAMN05421737_105159</name>
</gene>
<keyword evidence="18" id="KW-1185">Reference proteome</keyword>
<comment type="catalytic activity">
    <reaction evidence="10 14">
        <text>N(6)-[(R)-dihydrolipoyl]-L-lysyl-[protein] + NAD(+) = N(6)-[(R)-lipoyl]-L-lysyl-[protein] + NADH + H(+)</text>
        <dbReference type="Rhea" id="RHEA:15045"/>
        <dbReference type="Rhea" id="RHEA-COMP:10474"/>
        <dbReference type="Rhea" id="RHEA-COMP:10475"/>
        <dbReference type="ChEBI" id="CHEBI:15378"/>
        <dbReference type="ChEBI" id="CHEBI:57540"/>
        <dbReference type="ChEBI" id="CHEBI:57945"/>
        <dbReference type="ChEBI" id="CHEBI:83099"/>
        <dbReference type="ChEBI" id="CHEBI:83100"/>
        <dbReference type="EC" id="1.8.1.4"/>
    </reaction>
</comment>
<protein>
    <recommendedName>
        <fullName evidence="3 14">Dihydrolipoyl dehydrogenase</fullName>
        <ecNumber evidence="2 14">1.8.1.4</ecNumber>
    </recommendedName>
</protein>
<feature type="active site" description="Proton acceptor" evidence="11">
    <location>
        <position position="446"/>
    </location>
</feature>
<evidence type="ECO:0000256" key="9">
    <source>
        <dbReference type="ARBA" id="ARBA00023284"/>
    </source>
</evidence>
<dbReference type="InterPro" id="IPR004099">
    <property type="entry name" value="Pyr_nucl-diS_OxRdtase_dimer"/>
</dbReference>
<keyword evidence="6 14" id="KW-0560">Oxidoreductase</keyword>
<dbReference type="NCBIfam" id="TIGR01350">
    <property type="entry name" value="lipoamide_DH"/>
    <property type="match status" value="1"/>
</dbReference>
<evidence type="ECO:0000256" key="5">
    <source>
        <dbReference type="ARBA" id="ARBA00022827"/>
    </source>
</evidence>
<dbReference type="Gene3D" id="3.30.390.30">
    <property type="match status" value="1"/>
</dbReference>